<feature type="transmembrane region" description="Helical" evidence="11">
    <location>
        <begin position="342"/>
        <end position="361"/>
    </location>
</feature>
<dbReference type="GO" id="GO:0140359">
    <property type="term" value="F:ABC-type transporter activity"/>
    <property type="evidence" value="ECO:0007669"/>
    <property type="project" value="InterPro"/>
</dbReference>
<evidence type="ECO:0000256" key="1">
    <source>
        <dbReference type="ARBA" id="ARBA00004128"/>
    </source>
</evidence>
<dbReference type="InterPro" id="IPR050173">
    <property type="entry name" value="ABC_transporter_C-like"/>
</dbReference>
<evidence type="ECO:0000256" key="11">
    <source>
        <dbReference type="SAM" id="Phobius"/>
    </source>
</evidence>
<gene>
    <name evidence="15" type="ORF">H310_09872</name>
</gene>
<dbReference type="InterPro" id="IPR044726">
    <property type="entry name" value="ABCC_6TM_D2"/>
</dbReference>
<evidence type="ECO:0000256" key="7">
    <source>
        <dbReference type="ARBA" id="ARBA00022840"/>
    </source>
</evidence>
<dbReference type="GeneID" id="20086922"/>
<feature type="signal peptide" evidence="12">
    <location>
        <begin position="1"/>
        <end position="31"/>
    </location>
</feature>
<evidence type="ECO:0000313" key="15">
    <source>
        <dbReference type="EMBL" id="ETV97043.1"/>
    </source>
</evidence>
<evidence type="ECO:0000256" key="2">
    <source>
        <dbReference type="ARBA" id="ARBA00009726"/>
    </source>
</evidence>
<keyword evidence="3" id="KW-0813">Transport</keyword>
<evidence type="ECO:0000256" key="9">
    <source>
        <dbReference type="ARBA" id="ARBA00023136"/>
    </source>
</evidence>
<feature type="transmembrane region" description="Helical" evidence="11">
    <location>
        <begin position="199"/>
        <end position="223"/>
    </location>
</feature>
<dbReference type="CDD" id="cd03244">
    <property type="entry name" value="ABCC_MRP_domain2"/>
    <property type="match status" value="1"/>
</dbReference>
<dbReference type="PROSITE" id="PS00211">
    <property type="entry name" value="ABC_TRANSPORTER_1"/>
    <property type="match status" value="2"/>
</dbReference>
<feature type="transmembrane region" description="Helical" evidence="11">
    <location>
        <begin position="229"/>
        <end position="250"/>
    </location>
</feature>
<feature type="domain" description="ABC transporter" evidence="13">
    <location>
        <begin position="435"/>
        <end position="672"/>
    </location>
</feature>
<dbReference type="FunFam" id="1.20.1560.10:FF:000013">
    <property type="entry name" value="ABC transporter C family member 2"/>
    <property type="match status" value="1"/>
</dbReference>
<feature type="domain" description="ABC transmembrane type-1" evidence="14">
    <location>
        <begin position="86"/>
        <end position="373"/>
    </location>
</feature>
<keyword evidence="7" id="KW-0067">ATP-binding</keyword>
<dbReference type="InterPro" id="IPR003593">
    <property type="entry name" value="AAA+_ATPase"/>
</dbReference>
<organism evidence="15">
    <name type="scientific">Aphanomyces invadans</name>
    <dbReference type="NCBI Taxonomy" id="157072"/>
    <lineage>
        <taxon>Eukaryota</taxon>
        <taxon>Sar</taxon>
        <taxon>Stramenopiles</taxon>
        <taxon>Oomycota</taxon>
        <taxon>Saprolegniomycetes</taxon>
        <taxon>Saprolegniales</taxon>
        <taxon>Verrucalvaceae</taxon>
        <taxon>Aphanomyces</taxon>
    </lineage>
</organism>
<evidence type="ECO:0000256" key="5">
    <source>
        <dbReference type="ARBA" id="ARBA00022737"/>
    </source>
</evidence>
<dbReference type="VEuPathDB" id="FungiDB:H310_09872"/>
<evidence type="ECO:0000256" key="3">
    <source>
        <dbReference type="ARBA" id="ARBA00022448"/>
    </source>
</evidence>
<dbReference type="SUPFAM" id="SSF52540">
    <property type="entry name" value="P-loop containing nucleoside triphosphate hydrolases"/>
    <property type="match status" value="2"/>
</dbReference>
<feature type="transmembrane region" description="Helical" evidence="11">
    <location>
        <begin position="119"/>
        <end position="141"/>
    </location>
</feature>
<dbReference type="PROSITE" id="PS50893">
    <property type="entry name" value="ABC_TRANSPORTER_2"/>
    <property type="match status" value="2"/>
</dbReference>
<evidence type="ECO:0000256" key="8">
    <source>
        <dbReference type="ARBA" id="ARBA00022989"/>
    </source>
</evidence>
<dbReference type="InterPro" id="IPR036640">
    <property type="entry name" value="ABC1_TM_sf"/>
</dbReference>
<evidence type="ECO:0000256" key="4">
    <source>
        <dbReference type="ARBA" id="ARBA00022692"/>
    </source>
</evidence>
<dbReference type="CDD" id="cd18580">
    <property type="entry name" value="ABC_6TM_ABCC_D2"/>
    <property type="match status" value="1"/>
</dbReference>
<dbReference type="Pfam" id="PF00005">
    <property type="entry name" value="ABC_tran"/>
    <property type="match status" value="2"/>
</dbReference>
<keyword evidence="9 11" id="KW-0472">Membrane</keyword>
<protein>
    <submittedName>
        <fullName evidence="15">Uncharacterized protein</fullName>
    </submittedName>
</protein>
<dbReference type="PROSITE" id="PS50929">
    <property type="entry name" value="ABC_TM1F"/>
    <property type="match status" value="2"/>
</dbReference>
<dbReference type="eggNOG" id="KOG0054">
    <property type="taxonomic scope" value="Eukaryota"/>
</dbReference>
<evidence type="ECO:0000256" key="12">
    <source>
        <dbReference type="SAM" id="SignalP"/>
    </source>
</evidence>
<dbReference type="CDD" id="cd18579">
    <property type="entry name" value="ABC_6TM_ABCC_D1"/>
    <property type="match status" value="1"/>
</dbReference>
<feature type="transmembrane region" description="Helical" evidence="11">
    <location>
        <begin position="314"/>
        <end position="336"/>
    </location>
</feature>
<dbReference type="GO" id="GO:0016887">
    <property type="term" value="F:ATP hydrolysis activity"/>
    <property type="evidence" value="ECO:0007669"/>
    <property type="project" value="InterPro"/>
</dbReference>
<feature type="transmembrane region" description="Helical" evidence="11">
    <location>
        <begin position="816"/>
        <end position="838"/>
    </location>
</feature>
<comment type="similarity">
    <text evidence="2">Belongs to the ABC transporter superfamily. ABCC family. Conjugate transporter (TC 3.A.1.208) subfamily.</text>
</comment>
<feature type="transmembrane region" description="Helical" evidence="11">
    <location>
        <begin position="970"/>
        <end position="990"/>
    </location>
</feature>
<dbReference type="InterPro" id="IPR044746">
    <property type="entry name" value="ABCC_6TM_D1"/>
</dbReference>
<keyword evidence="6" id="KW-0547">Nucleotide-binding</keyword>
<reference evidence="15" key="1">
    <citation type="submission" date="2013-12" db="EMBL/GenBank/DDBJ databases">
        <title>The Genome Sequence of Aphanomyces invadans NJM9701.</title>
        <authorList>
            <consortium name="The Broad Institute Genomics Platform"/>
            <person name="Russ C."/>
            <person name="Tyler B."/>
            <person name="van West P."/>
            <person name="Dieguez-Uribeondo J."/>
            <person name="Young S.K."/>
            <person name="Zeng Q."/>
            <person name="Gargeya S."/>
            <person name="Fitzgerald M."/>
            <person name="Abouelleil A."/>
            <person name="Alvarado L."/>
            <person name="Chapman S.B."/>
            <person name="Gainer-Dewar J."/>
            <person name="Goldberg J."/>
            <person name="Griggs A."/>
            <person name="Gujja S."/>
            <person name="Hansen M."/>
            <person name="Howarth C."/>
            <person name="Imamovic A."/>
            <person name="Ireland A."/>
            <person name="Larimer J."/>
            <person name="McCowan C."/>
            <person name="Murphy C."/>
            <person name="Pearson M."/>
            <person name="Poon T.W."/>
            <person name="Priest M."/>
            <person name="Roberts A."/>
            <person name="Saif S."/>
            <person name="Shea T."/>
            <person name="Sykes S."/>
            <person name="Wortman J."/>
            <person name="Nusbaum C."/>
            <person name="Birren B."/>
        </authorList>
    </citation>
    <scope>NUCLEOTIDE SEQUENCE [LARGE SCALE GENOMIC DNA]</scope>
    <source>
        <strain evidence="15">NJM9701</strain>
    </source>
</reference>
<evidence type="ECO:0000259" key="14">
    <source>
        <dbReference type="PROSITE" id="PS50929"/>
    </source>
</evidence>
<accession>A0A024TSP6</accession>
<evidence type="ECO:0000256" key="10">
    <source>
        <dbReference type="SAM" id="MobiDB-lite"/>
    </source>
</evidence>
<feature type="transmembrane region" description="Helical" evidence="11">
    <location>
        <begin position="858"/>
        <end position="885"/>
    </location>
</feature>
<dbReference type="Gene3D" id="1.20.1560.10">
    <property type="entry name" value="ABC transporter type 1, transmembrane domain"/>
    <property type="match status" value="2"/>
</dbReference>
<name>A0A024TSP6_9STRA</name>
<dbReference type="STRING" id="157072.A0A024TSP6"/>
<dbReference type="GO" id="GO:0005774">
    <property type="term" value="C:vacuolar membrane"/>
    <property type="evidence" value="ECO:0007669"/>
    <property type="project" value="UniProtKB-SubCell"/>
</dbReference>
<feature type="transmembrane region" description="Helical" evidence="11">
    <location>
        <begin position="74"/>
        <end position="99"/>
    </location>
</feature>
<dbReference type="RefSeq" id="XP_008874289.1">
    <property type="nucleotide sequence ID" value="XM_008876067.1"/>
</dbReference>
<dbReference type="PANTHER" id="PTHR24223">
    <property type="entry name" value="ATP-BINDING CASSETTE SUB-FAMILY C"/>
    <property type="match status" value="1"/>
</dbReference>
<dbReference type="PANTHER" id="PTHR24223:SF443">
    <property type="entry name" value="MULTIDRUG-RESISTANCE LIKE PROTEIN 1, ISOFORM I"/>
    <property type="match status" value="1"/>
</dbReference>
<dbReference type="InterPro" id="IPR027417">
    <property type="entry name" value="P-loop_NTPase"/>
</dbReference>
<evidence type="ECO:0000256" key="6">
    <source>
        <dbReference type="ARBA" id="ARBA00022741"/>
    </source>
</evidence>
<feature type="domain" description="ABC transporter" evidence="13">
    <location>
        <begin position="1061"/>
        <end position="1292"/>
    </location>
</feature>
<dbReference type="FunFam" id="3.40.50.300:FF:000997">
    <property type="entry name" value="Multidrug resistance-associated protein 1"/>
    <property type="match status" value="1"/>
</dbReference>
<dbReference type="Gene3D" id="3.40.50.300">
    <property type="entry name" value="P-loop containing nucleotide triphosphate hydrolases"/>
    <property type="match status" value="2"/>
</dbReference>
<dbReference type="EMBL" id="KI913974">
    <property type="protein sequence ID" value="ETV97043.1"/>
    <property type="molecule type" value="Genomic_DNA"/>
</dbReference>
<keyword evidence="5" id="KW-0677">Repeat</keyword>
<proteinExistence type="inferred from homology"/>
<dbReference type="InterPro" id="IPR011527">
    <property type="entry name" value="ABC1_TM_dom"/>
</dbReference>
<feature type="chain" id="PRO_5001534607" evidence="12">
    <location>
        <begin position="32"/>
        <end position="1292"/>
    </location>
</feature>
<dbReference type="GO" id="GO:0005524">
    <property type="term" value="F:ATP binding"/>
    <property type="evidence" value="ECO:0007669"/>
    <property type="project" value="UniProtKB-KW"/>
</dbReference>
<dbReference type="OrthoDB" id="6500128at2759"/>
<sequence>MCQPPAVVDRAPWLSRVLLLWLDPLFRLGATRRLMDNDVWQLEANDTAEKLSRRFLSQWIDEQARRRRPSLLRAICRTFACEIGCVAAMSVGYSLLVQFQPHLIQSLLLFMTTAVEESSAAHGYWLAVLLAGVSLLSVTILDSSFFVTAKLATNVKSVVMDLVLSKSLRLPSDAAAGPGGAPPGGGDVITMLAVDSTRIFVGFVALPWLVVPVVALPLLYTFIGLAMGWQAGVAGFVTLLAVMTVGYFCAHAAGHLRHDLMAVQAARVKLTNEIISGIRVVKMHGWETCLQARVSHIRDAELQLQHKYQFGSELNAIGLLVAPTLSLIACVVVHVVGLGHDLTPTVAFTAMASVNIARLPCNLFAFAVMRVTEAWTSADRIATFLAAPTEAASTDGEAAGFRTESPRTGAACDGNACDTPRTVVAIQDGSFALRRPYQDLPSSPTSPLPTFPSPTSLCDVHLTIPRHQLTMLVGPVGSGKSSVLKAILGEFHLVRGHMHVSSTRLAYASQDAWLQHATICSNITFQPDDDDLDQAASSMHYHNVLSACQLGPDLAALPQGDRTVVGGRGVNLSGGQKARVNLARALYHREADLILLDDPLSALDVHVAQEVFDQGIRGLLANKSVVMVLSSHYHLLQSADHIVVMDQGRVVRQGSFAALQNSLAELSSGRDCVSSTPPTDPAPRLPSKSVDQVPGNSMEKRKFPSVQALPCNKRHPSDTTRLLHRESPQVAWDTYLAYFNASGWHGSIVVAFVGGMYVMSQGLVVAADAILGDVTSPSTLWLYVAVAIAGVALLFSRGLVALLVNLASAKTLHSQLLAAVVAAPIPSFFDVTPVGTILHRFSSDLNDVDSRMPTSAVYWLQCQFQVAAVVVVCGATLPWTLLFCVPLAMALGRIYTCFSHTSPALSRLAAAHRGPFLALVTEAIQGLATIRAFGQMQLVELRGRQALDKAQSYLLVQFLASRWLQMRMDWLSGGMVTIVAFTCVWSRGLISASAAGLALTYVTQLSGFLSRAVMGQAEVAEHMTSVERMVEYISLDGEGQHRIHRNTAQDILDAWPQHGAITFANYSMRYRDGLPLSLNGVSFSVRGGEKVGICGRTGGGKSSLVAALFRTVDAATGSILMDGVDIAAVPLATLRSKLTIIPQDPVLFSGSLRFNLDPTESMTDADLWRVVRDAHLADVVHSLDFDVAENGSNLSVGQRQLVCIARALLRKSKVVVLDEATANIDVDTDRRIQDTLRGTFATDVTKLVIAHRLDTILDSDRILVLHDGSVAAFDTPHALVAMDRGVFASLKL</sequence>
<dbReference type="FunFam" id="3.40.50.300:FF:000610">
    <property type="entry name" value="Multidrug resistance-associated ABC transporter"/>
    <property type="match status" value="1"/>
</dbReference>
<feature type="region of interest" description="Disordered" evidence="10">
    <location>
        <begin position="668"/>
        <end position="698"/>
    </location>
</feature>
<dbReference type="SUPFAM" id="SSF90123">
    <property type="entry name" value="ABC transporter transmembrane region"/>
    <property type="match status" value="2"/>
</dbReference>
<dbReference type="Pfam" id="PF00664">
    <property type="entry name" value="ABC_membrane"/>
    <property type="match status" value="2"/>
</dbReference>
<comment type="subcellular location">
    <subcellularLocation>
        <location evidence="1">Vacuole membrane</location>
        <topology evidence="1">Multi-pass membrane protein</topology>
    </subcellularLocation>
</comment>
<dbReference type="CDD" id="cd03250">
    <property type="entry name" value="ABCC_MRP_domain1"/>
    <property type="match status" value="1"/>
</dbReference>
<dbReference type="InterPro" id="IPR003439">
    <property type="entry name" value="ABC_transporter-like_ATP-bd"/>
</dbReference>
<evidence type="ECO:0000259" key="13">
    <source>
        <dbReference type="PROSITE" id="PS50893"/>
    </source>
</evidence>
<keyword evidence="12" id="KW-0732">Signal</keyword>
<keyword evidence="4 11" id="KW-0812">Transmembrane</keyword>
<keyword evidence="8 11" id="KW-1133">Transmembrane helix</keyword>
<feature type="transmembrane region" description="Helical" evidence="11">
    <location>
        <begin position="735"/>
        <end position="760"/>
    </location>
</feature>
<dbReference type="SMART" id="SM00382">
    <property type="entry name" value="AAA"/>
    <property type="match status" value="2"/>
</dbReference>
<dbReference type="InterPro" id="IPR017871">
    <property type="entry name" value="ABC_transporter-like_CS"/>
</dbReference>
<feature type="transmembrane region" description="Helical" evidence="11">
    <location>
        <begin position="780"/>
        <end position="804"/>
    </location>
</feature>
<feature type="domain" description="ABC transmembrane type-1" evidence="14">
    <location>
        <begin position="748"/>
        <end position="1021"/>
    </location>
</feature>